<feature type="region of interest" description="Disordered" evidence="1">
    <location>
        <begin position="244"/>
        <end position="299"/>
    </location>
</feature>
<sequence>MTEPGKNPAEQEADRRPPLQRAIPLRGLTSPDAPEPQSEDSGSWGTPKLPSWPAQPVPAPSDGPVPPAGAAPATFAPPSPATSAGGPTVATSPAAAVSPPAVEVAAASADSGLPTVAASPEAFRDHPSGKRAASHGDAAREPAAFHGDAARGPEAFRGDSARESAETTAGLAVTGTSATAAEAGPAAGARPAPRPRLWLVPLVLIGAIVITAAALAGRGLDPDGADRPVAVPPATFGAPATGQVTIITPSAGPTSAVPSAGATPSSPAPSRTASPTPAPARTTAAAAAQAPPPATRAPVASGPITGYSACTTGSAVVLAVTFTKPFDWHHAYLDVDGNASTGYDVPDIGGRLGADYMVENDGLFRANDTEWDWSEVESSGLQTARTGTTFRWQVPRSALSPTTTLRVVFNGSGNTPDTNTPVLTAGPC</sequence>
<feature type="region of interest" description="Disordered" evidence="1">
    <location>
        <begin position="1"/>
        <end position="97"/>
    </location>
</feature>
<evidence type="ECO:0000256" key="2">
    <source>
        <dbReference type="SAM" id="Phobius"/>
    </source>
</evidence>
<evidence type="ECO:0000313" key="3">
    <source>
        <dbReference type="EMBL" id="MDQ0365267.1"/>
    </source>
</evidence>
<dbReference type="RefSeq" id="WP_307237682.1">
    <property type="nucleotide sequence ID" value="NZ_JAUSUZ010000001.1"/>
</dbReference>
<gene>
    <name evidence="3" type="ORF">J2S42_001936</name>
</gene>
<dbReference type="AlphaFoldDB" id="A0AAE4AWP6"/>
<keyword evidence="4" id="KW-1185">Reference proteome</keyword>
<dbReference type="EMBL" id="JAUSUZ010000001">
    <property type="protein sequence ID" value="MDQ0365267.1"/>
    <property type="molecule type" value="Genomic_DNA"/>
</dbReference>
<feature type="compositionally biased region" description="Pro residues" evidence="1">
    <location>
        <begin position="53"/>
        <end position="80"/>
    </location>
</feature>
<accession>A0AAE4AWP6</accession>
<feature type="region of interest" description="Disordered" evidence="1">
    <location>
        <begin position="118"/>
        <end position="170"/>
    </location>
</feature>
<dbReference type="Proteomes" id="UP001240236">
    <property type="component" value="Unassembled WGS sequence"/>
</dbReference>
<keyword evidence="2" id="KW-1133">Transmembrane helix</keyword>
<feature type="compositionally biased region" description="Low complexity" evidence="1">
    <location>
        <begin position="81"/>
        <end position="97"/>
    </location>
</feature>
<protein>
    <submittedName>
        <fullName evidence="3">Uncharacterized protein</fullName>
    </submittedName>
</protein>
<evidence type="ECO:0000256" key="1">
    <source>
        <dbReference type="SAM" id="MobiDB-lite"/>
    </source>
</evidence>
<feature type="transmembrane region" description="Helical" evidence="2">
    <location>
        <begin position="197"/>
        <end position="217"/>
    </location>
</feature>
<feature type="compositionally biased region" description="Basic and acidic residues" evidence="1">
    <location>
        <begin position="148"/>
        <end position="165"/>
    </location>
</feature>
<keyword evidence="2" id="KW-0812">Transmembrane</keyword>
<keyword evidence="2" id="KW-0472">Membrane</keyword>
<comment type="caution">
    <text evidence="3">The sequence shown here is derived from an EMBL/GenBank/DDBJ whole genome shotgun (WGS) entry which is preliminary data.</text>
</comment>
<proteinExistence type="predicted"/>
<evidence type="ECO:0000313" key="4">
    <source>
        <dbReference type="Proteomes" id="UP001240236"/>
    </source>
</evidence>
<name>A0AAE4AWP6_9ACTN</name>
<organism evidence="3 4">
    <name type="scientific">Catenuloplanes indicus</name>
    <dbReference type="NCBI Taxonomy" id="137267"/>
    <lineage>
        <taxon>Bacteria</taxon>
        <taxon>Bacillati</taxon>
        <taxon>Actinomycetota</taxon>
        <taxon>Actinomycetes</taxon>
        <taxon>Micromonosporales</taxon>
        <taxon>Micromonosporaceae</taxon>
        <taxon>Catenuloplanes</taxon>
    </lineage>
</organism>
<feature type="compositionally biased region" description="Low complexity" evidence="1">
    <location>
        <begin position="253"/>
        <end position="289"/>
    </location>
</feature>
<reference evidence="3 4" key="1">
    <citation type="submission" date="2023-07" db="EMBL/GenBank/DDBJ databases">
        <title>Sequencing the genomes of 1000 actinobacteria strains.</title>
        <authorList>
            <person name="Klenk H.-P."/>
        </authorList>
    </citation>
    <scope>NUCLEOTIDE SEQUENCE [LARGE SCALE GENOMIC DNA]</scope>
    <source>
        <strain evidence="3 4">DSM 44709</strain>
    </source>
</reference>